<evidence type="ECO:0000313" key="8">
    <source>
        <dbReference type="Proteomes" id="UP001362999"/>
    </source>
</evidence>
<dbReference type="InterPro" id="IPR016292">
    <property type="entry name" value="Epoxide_hydrolase"/>
</dbReference>
<protein>
    <submittedName>
        <fullName evidence="7">Epoxide hydrolase domain protein</fullName>
    </submittedName>
</protein>
<feature type="active site" description="Proton acceptor" evidence="4">
    <location>
        <position position="397"/>
    </location>
</feature>
<feature type="active site" description="Proton donor" evidence="4">
    <location>
        <position position="343"/>
    </location>
</feature>
<dbReference type="SUPFAM" id="SSF53474">
    <property type="entry name" value="alpha/beta-Hydrolases"/>
    <property type="match status" value="1"/>
</dbReference>
<keyword evidence="2" id="KW-0058">Aromatic hydrocarbons catabolism</keyword>
<feature type="domain" description="Epoxide hydrolase N-terminal" evidence="6">
    <location>
        <begin position="35"/>
        <end position="140"/>
    </location>
</feature>
<dbReference type="AlphaFoldDB" id="A0AAW0AAW2"/>
<accession>A0AAW0AAW2</accession>
<reference evidence="7 8" key="1">
    <citation type="journal article" date="2024" name="J Genomics">
        <title>Draft genome sequencing and assembly of Favolaschia claudopus CIRM-BRFM 2984 isolated from oak limbs.</title>
        <authorList>
            <person name="Navarro D."/>
            <person name="Drula E."/>
            <person name="Chaduli D."/>
            <person name="Cazenave R."/>
            <person name="Ahrendt S."/>
            <person name="Wang J."/>
            <person name="Lipzen A."/>
            <person name="Daum C."/>
            <person name="Barry K."/>
            <person name="Grigoriev I.V."/>
            <person name="Favel A."/>
            <person name="Rosso M.N."/>
            <person name="Martin F."/>
        </authorList>
    </citation>
    <scope>NUCLEOTIDE SEQUENCE [LARGE SCALE GENOMIC DNA]</scope>
    <source>
        <strain evidence="7 8">CIRM-BRFM 2984</strain>
    </source>
</reference>
<feature type="active site" description="Nucleophile" evidence="4">
    <location>
        <position position="210"/>
    </location>
</feature>
<evidence type="ECO:0000259" key="6">
    <source>
        <dbReference type="Pfam" id="PF06441"/>
    </source>
</evidence>
<evidence type="ECO:0000256" key="2">
    <source>
        <dbReference type="ARBA" id="ARBA00022797"/>
    </source>
</evidence>
<dbReference type="GO" id="GO:0004301">
    <property type="term" value="F:epoxide hydrolase activity"/>
    <property type="evidence" value="ECO:0007669"/>
    <property type="project" value="TreeGrafter"/>
</dbReference>
<dbReference type="PRINTS" id="PR00412">
    <property type="entry name" value="EPOXHYDRLASE"/>
</dbReference>
<gene>
    <name evidence="7" type="ORF">R3P38DRAFT_2647659</name>
</gene>
<dbReference type="GO" id="GO:0097176">
    <property type="term" value="P:epoxide metabolic process"/>
    <property type="evidence" value="ECO:0007669"/>
    <property type="project" value="TreeGrafter"/>
</dbReference>
<dbReference type="PANTHER" id="PTHR21661:SF35">
    <property type="entry name" value="EPOXIDE HYDROLASE"/>
    <property type="match status" value="1"/>
</dbReference>
<dbReference type="PIRSF" id="PIRSF001112">
    <property type="entry name" value="Epoxide_hydrolase"/>
    <property type="match status" value="1"/>
</dbReference>
<dbReference type="PANTHER" id="PTHR21661">
    <property type="entry name" value="EPOXIDE HYDROLASE 1-RELATED"/>
    <property type="match status" value="1"/>
</dbReference>
<keyword evidence="3 7" id="KW-0378">Hydrolase</keyword>
<dbReference type="Gene3D" id="3.40.50.1820">
    <property type="entry name" value="alpha/beta hydrolase"/>
    <property type="match status" value="1"/>
</dbReference>
<dbReference type="InterPro" id="IPR010497">
    <property type="entry name" value="Epoxide_hydro_N"/>
</dbReference>
<evidence type="ECO:0000313" key="7">
    <source>
        <dbReference type="EMBL" id="KAK7005959.1"/>
    </source>
</evidence>
<dbReference type="Proteomes" id="UP001362999">
    <property type="component" value="Unassembled WGS sequence"/>
</dbReference>
<keyword evidence="5" id="KW-0732">Signal</keyword>
<comment type="similarity">
    <text evidence="1">Belongs to the peptidase S33 family.</text>
</comment>
<evidence type="ECO:0000256" key="4">
    <source>
        <dbReference type="PIRSR" id="PIRSR001112-1"/>
    </source>
</evidence>
<evidence type="ECO:0000256" key="1">
    <source>
        <dbReference type="ARBA" id="ARBA00010088"/>
    </source>
</evidence>
<feature type="chain" id="PRO_5043676319" evidence="5">
    <location>
        <begin position="24"/>
        <end position="420"/>
    </location>
</feature>
<dbReference type="Pfam" id="PF06441">
    <property type="entry name" value="EHN"/>
    <property type="match status" value="1"/>
</dbReference>
<dbReference type="InterPro" id="IPR029058">
    <property type="entry name" value="AB_hydrolase_fold"/>
</dbReference>
<comment type="caution">
    <text evidence="7">The sequence shown here is derived from an EMBL/GenBank/DDBJ whole genome shotgun (WGS) entry which is preliminary data.</text>
</comment>
<organism evidence="7 8">
    <name type="scientific">Favolaschia claudopus</name>
    <dbReference type="NCBI Taxonomy" id="2862362"/>
    <lineage>
        <taxon>Eukaryota</taxon>
        <taxon>Fungi</taxon>
        <taxon>Dikarya</taxon>
        <taxon>Basidiomycota</taxon>
        <taxon>Agaricomycotina</taxon>
        <taxon>Agaricomycetes</taxon>
        <taxon>Agaricomycetidae</taxon>
        <taxon>Agaricales</taxon>
        <taxon>Marasmiineae</taxon>
        <taxon>Mycenaceae</taxon>
        <taxon>Favolaschia</taxon>
    </lineage>
</organism>
<keyword evidence="8" id="KW-1185">Reference proteome</keyword>
<feature type="signal peptide" evidence="5">
    <location>
        <begin position="1"/>
        <end position="23"/>
    </location>
</feature>
<dbReference type="EMBL" id="JAWWNJ010000077">
    <property type="protein sequence ID" value="KAK7005959.1"/>
    <property type="molecule type" value="Genomic_DNA"/>
</dbReference>
<name>A0AAW0AAW2_9AGAR</name>
<proteinExistence type="inferred from homology"/>
<sequence>MTSLNRMARLLYFAISATALVSASTAHNDSDFHLKPFKVDLTHEFPRLKSLVHNTRLPTKPLYPGTGPDKGIELKTVRDLTTQWITSFNWEEQQKELNKFKHFTADIEGQTVHFIHERSKDPDAIPIILLHGWPGSFHEFVPVIKPLTQSVKGADGKSVSYHVIVPSLPGFVFSSPPPRLNWTNHDTARIFNTLMTQVLSYPTYAVHGTDWGSVVGYAKYSSFNTTVRTGQFVFLPFIPPAAKEISDANITLTEIEKVALQRSDDWAATGNAYFMEQATKPNDIGLALLDNPVGQLAWIGTKFKDWSDPRAGTSPSELTNTAILTSVSLYFLTDSFLSSVWIYAQNPNGFAAVYTKASTDAPLLFSQYAYNIGFWPREWVAKAGNLVSYKVHDFGGHFPGLDNPPALIEDIRQVAQYFKR</sequence>
<evidence type="ECO:0000256" key="3">
    <source>
        <dbReference type="ARBA" id="ARBA00022801"/>
    </source>
</evidence>
<dbReference type="InterPro" id="IPR000639">
    <property type="entry name" value="Epox_hydrolase-like"/>
</dbReference>
<evidence type="ECO:0000256" key="5">
    <source>
        <dbReference type="SAM" id="SignalP"/>
    </source>
</evidence>